<dbReference type="GO" id="GO:0005840">
    <property type="term" value="C:ribosome"/>
    <property type="evidence" value="ECO:0007669"/>
    <property type="project" value="UniProtKB-KW"/>
</dbReference>
<sequence>MIDYSTGTGVLAIAAAKLGAKEIIAIDNDPRTVLATTNKIQTNYVDSKIIVLHSDEEGELNQVDLLIANILANSLVGLCEHFFQAN</sequence>
<protein>
    <submittedName>
        <fullName evidence="3">50S ribosomal protein L11 methyltransferase</fullName>
    </submittedName>
</protein>
<proteinExistence type="predicted"/>
<reference evidence="3 4" key="1">
    <citation type="submission" date="2020-05" db="EMBL/GenBank/DDBJ databases">
        <title>Horizontal transmission and recombination maintain forever young bacterial symbiont genomes.</title>
        <authorList>
            <person name="Russell S.L."/>
            <person name="Pepper-Tunick E."/>
            <person name="Svedberg J."/>
            <person name="Byrne A."/>
            <person name="Ruelas Castillo J."/>
            <person name="Vollmers C."/>
            <person name="Beinart R.A."/>
            <person name="Corbett-Detig R."/>
        </authorList>
    </citation>
    <scope>NUCLEOTIDE SEQUENCE [LARGE SCALE GENOMIC DNA]</scope>
    <source>
        <strain evidence="3">JDF_Ridge</strain>
    </source>
</reference>
<organism evidence="3 4">
    <name type="scientific">Candidatus Ruthia endofausta</name>
    <dbReference type="NCBI Taxonomy" id="2738852"/>
    <lineage>
        <taxon>Bacteria</taxon>
        <taxon>Pseudomonadati</taxon>
        <taxon>Pseudomonadota</taxon>
        <taxon>Gammaproteobacteria</taxon>
        <taxon>Candidatus Pseudothioglobaceae</taxon>
        <taxon>Candidatus Ruthturnera</taxon>
    </lineage>
</organism>
<dbReference type="CDD" id="cd02440">
    <property type="entry name" value="AdoMet_MTases"/>
    <property type="match status" value="1"/>
</dbReference>
<dbReference type="EMBL" id="CP054490">
    <property type="protein sequence ID" value="QKQ24385.1"/>
    <property type="molecule type" value="Genomic_DNA"/>
</dbReference>
<accession>A0A6N0HQ04</accession>
<dbReference type="GO" id="GO:0008276">
    <property type="term" value="F:protein methyltransferase activity"/>
    <property type="evidence" value="ECO:0007669"/>
    <property type="project" value="TreeGrafter"/>
</dbReference>
<dbReference type="GO" id="GO:0032259">
    <property type="term" value="P:methylation"/>
    <property type="evidence" value="ECO:0007669"/>
    <property type="project" value="UniProtKB-KW"/>
</dbReference>
<dbReference type="PANTHER" id="PTHR43648:SF1">
    <property type="entry name" value="ELECTRON TRANSFER FLAVOPROTEIN BETA SUBUNIT LYSINE METHYLTRANSFERASE"/>
    <property type="match status" value="1"/>
</dbReference>
<dbReference type="SUPFAM" id="SSF53335">
    <property type="entry name" value="S-adenosyl-L-methionine-dependent methyltransferases"/>
    <property type="match status" value="1"/>
</dbReference>
<dbReference type="InterPro" id="IPR050078">
    <property type="entry name" value="Ribosomal_L11_MeTrfase_PrmA"/>
</dbReference>
<dbReference type="AlphaFoldDB" id="A0A6N0HQ04"/>
<keyword evidence="3" id="KW-0689">Ribosomal protein</keyword>
<keyword evidence="1 3" id="KW-0489">Methyltransferase</keyword>
<evidence type="ECO:0000256" key="2">
    <source>
        <dbReference type="ARBA" id="ARBA00022679"/>
    </source>
</evidence>
<evidence type="ECO:0000256" key="1">
    <source>
        <dbReference type="ARBA" id="ARBA00022603"/>
    </source>
</evidence>
<dbReference type="KEGG" id="reo:HUE58_04470"/>
<dbReference type="PANTHER" id="PTHR43648">
    <property type="entry name" value="ELECTRON TRANSFER FLAVOPROTEIN BETA SUBUNIT LYSINE METHYLTRANSFERASE"/>
    <property type="match status" value="1"/>
</dbReference>
<keyword evidence="4" id="KW-1185">Reference proteome</keyword>
<gene>
    <name evidence="3" type="ORF">HUE58_04470</name>
</gene>
<dbReference type="RefSeq" id="WP_174605822.1">
    <property type="nucleotide sequence ID" value="NZ_CP054490.1"/>
</dbReference>
<keyword evidence="2 3" id="KW-0808">Transferase</keyword>
<keyword evidence="3" id="KW-0687">Ribonucleoprotein</keyword>
<dbReference type="Gene3D" id="3.40.50.150">
    <property type="entry name" value="Vaccinia Virus protein VP39"/>
    <property type="match status" value="1"/>
</dbReference>
<dbReference type="Proteomes" id="UP000509429">
    <property type="component" value="Chromosome"/>
</dbReference>
<evidence type="ECO:0000313" key="4">
    <source>
        <dbReference type="Proteomes" id="UP000509429"/>
    </source>
</evidence>
<dbReference type="InterPro" id="IPR029063">
    <property type="entry name" value="SAM-dependent_MTases_sf"/>
</dbReference>
<evidence type="ECO:0000313" key="3">
    <source>
        <dbReference type="EMBL" id="QKQ24385.1"/>
    </source>
</evidence>
<dbReference type="Pfam" id="PF06325">
    <property type="entry name" value="PrmA"/>
    <property type="match status" value="1"/>
</dbReference>
<name>A0A6N0HQ04_9GAMM</name>